<evidence type="ECO:0000313" key="2">
    <source>
        <dbReference type="Proteomes" id="UP001243009"/>
    </source>
</evidence>
<proteinExistence type="predicted"/>
<gene>
    <name evidence="1" type="ORF">Q7A36_29325</name>
</gene>
<dbReference type="Proteomes" id="UP001243009">
    <property type="component" value="Unassembled WGS sequence"/>
</dbReference>
<keyword evidence="2" id="KW-1185">Reference proteome</keyword>
<evidence type="ECO:0000313" key="1">
    <source>
        <dbReference type="EMBL" id="MDO9712480.1"/>
    </source>
</evidence>
<evidence type="ECO:0008006" key="3">
    <source>
        <dbReference type="Google" id="ProtNLM"/>
    </source>
</evidence>
<dbReference type="EMBL" id="JAUTWS010000048">
    <property type="protein sequence ID" value="MDO9712480.1"/>
    <property type="molecule type" value="Genomic_DNA"/>
</dbReference>
<dbReference type="RefSeq" id="WP_305107336.1">
    <property type="nucleotide sequence ID" value="NZ_JAUTWS010000048.1"/>
</dbReference>
<accession>A0ABT9E8G8</accession>
<sequence>MIELFELLDLTNRRLGVITFDRGSYHWTRIDGYENGPFETSEAALADLSTDLRRQVLTRPIGTMDGEPDLSGP</sequence>
<reference evidence="1 2" key="1">
    <citation type="submission" date="2023-08" db="EMBL/GenBank/DDBJ databases">
        <title>The draft genome sequence of Paracraurococcus sp. LOR1-02.</title>
        <authorList>
            <person name="Kingkaew E."/>
            <person name="Tanasupawat S."/>
        </authorList>
    </citation>
    <scope>NUCLEOTIDE SEQUENCE [LARGE SCALE GENOMIC DNA]</scope>
    <source>
        <strain evidence="1 2">LOR1-02</strain>
    </source>
</reference>
<comment type="caution">
    <text evidence="1">The sequence shown here is derived from an EMBL/GenBank/DDBJ whole genome shotgun (WGS) entry which is preliminary data.</text>
</comment>
<protein>
    <recommendedName>
        <fullName evidence="3">VWA domain-containing protein</fullName>
    </recommendedName>
</protein>
<name>A0ABT9E8G8_9PROT</name>
<organism evidence="1 2">
    <name type="scientific">Paracraurococcus lichenis</name>
    <dbReference type="NCBI Taxonomy" id="3064888"/>
    <lineage>
        <taxon>Bacteria</taxon>
        <taxon>Pseudomonadati</taxon>
        <taxon>Pseudomonadota</taxon>
        <taxon>Alphaproteobacteria</taxon>
        <taxon>Acetobacterales</taxon>
        <taxon>Roseomonadaceae</taxon>
        <taxon>Paracraurococcus</taxon>
    </lineage>
</organism>